<evidence type="ECO:0000256" key="2">
    <source>
        <dbReference type="ARBA" id="ARBA00022801"/>
    </source>
</evidence>
<dbReference type="AlphaFoldDB" id="A0A418X130"/>
<protein>
    <submittedName>
        <fullName evidence="5">Alpha/beta hydrolase</fullName>
    </submittedName>
</protein>
<evidence type="ECO:0000313" key="5">
    <source>
        <dbReference type="EMBL" id="RJG06105.1"/>
    </source>
</evidence>
<dbReference type="InterPro" id="IPR050300">
    <property type="entry name" value="GDXG_lipolytic_enzyme"/>
</dbReference>
<evidence type="ECO:0000259" key="4">
    <source>
        <dbReference type="Pfam" id="PF20434"/>
    </source>
</evidence>
<dbReference type="InterPro" id="IPR049492">
    <property type="entry name" value="BD-FAE-like_dom"/>
</dbReference>
<dbReference type="PANTHER" id="PTHR48081:SF33">
    <property type="entry name" value="KYNURENINE FORMAMIDASE"/>
    <property type="match status" value="1"/>
</dbReference>
<evidence type="ECO:0000313" key="6">
    <source>
        <dbReference type="Proteomes" id="UP000285190"/>
    </source>
</evidence>
<sequence length="303" mass="32617">MTSQKYIALRMMIAGMLLGILCKVAQADDDASSGTSLPAGVRVVRDVPYGSDPAQRFDVYAAIGVQDAPVIFMVHGGAWMLGDKSARAVVENKVARWVPKGFIVISANYRMLPRAMPVEQARDVGKALATAQKKAATWGGDRTRFILMGHSAGAHLVALLTAWSATCDGNDCAGVATAPWLASVLLDSAALDVVQRMEQRHPRLYDRVFGRDPEYWKAASPFHALNGGTVPILAVCSSLRDDPCPQADRFAAKAVSSGMRASVLKQPLSHKDINQHLGQPGDYTNSVEAFLRTVDAAVSDRLR</sequence>
<evidence type="ECO:0000256" key="1">
    <source>
        <dbReference type="ARBA" id="ARBA00010515"/>
    </source>
</evidence>
<dbReference type="PROSITE" id="PS01173">
    <property type="entry name" value="LIPASE_GDXG_HIS"/>
    <property type="match status" value="1"/>
</dbReference>
<proteinExistence type="inferred from homology"/>
<dbReference type="GO" id="GO:0016787">
    <property type="term" value="F:hydrolase activity"/>
    <property type="evidence" value="ECO:0007669"/>
    <property type="project" value="UniProtKB-KW"/>
</dbReference>
<reference evidence="5 6" key="1">
    <citation type="submission" date="2018-09" db="EMBL/GenBank/DDBJ databases">
        <authorList>
            <person name="Zhu H."/>
        </authorList>
    </citation>
    <scope>NUCLEOTIDE SEQUENCE [LARGE SCALE GENOMIC DNA]</scope>
    <source>
        <strain evidence="5 6">K2R10-39</strain>
    </source>
</reference>
<dbReference type="Pfam" id="PF20434">
    <property type="entry name" value="BD-FAE"/>
    <property type="match status" value="1"/>
</dbReference>
<dbReference type="InterPro" id="IPR002168">
    <property type="entry name" value="Lipase_GDXG_HIS_AS"/>
</dbReference>
<keyword evidence="2 5" id="KW-0378">Hydrolase</keyword>
<dbReference type="Gene3D" id="3.40.50.1820">
    <property type="entry name" value="alpha/beta hydrolase"/>
    <property type="match status" value="1"/>
</dbReference>
<evidence type="ECO:0000256" key="3">
    <source>
        <dbReference type="SAM" id="SignalP"/>
    </source>
</evidence>
<dbReference type="InterPro" id="IPR029058">
    <property type="entry name" value="AB_hydrolase_fold"/>
</dbReference>
<dbReference type="EMBL" id="QYUN01000002">
    <property type="protein sequence ID" value="RJG06105.1"/>
    <property type="molecule type" value="Genomic_DNA"/>
</dbReference>
<accession>A0A418X130</accession>
<comment type="caution">
    <text evidence="5">The sequence shown here is derived from an EMBL/GenBank/DDBJ whole genome shotgun (WGS) entry which is preliminary data.</text>
</comment>
<organism evidence="5 6">
    <name type="scientific">Noviherbaspirillum cavernae</name>
    <dbReference type="NCBI Taxonomy" id="2320862"/>
    <lineage>
        <taxon>Bacteria</taxon>
        <taxon>Pseudomonadati</taxon>
        <taxon>Pseudomonadota</taxon>
        <taxon>Betaproteobacteria</taxon>
        <taxon>Burkholderiales</taxon>
        <taxon>Oxalobacteraceae</taxon>
        <taxon>Noviherbaspirillum</taxon>
    </lineage>
</organism>
<dbReference type="SUPFAM" id="SSF53474">
    <property type="entry name" value="alpha/beta-Hydrolases"/>
    <property type="match status" value="1"/>
</dbReference>
<gene>
    <name evidence="5" type="ORF">D3870_08890</name>
</gene>
<feature type="chain" id="PRO_5019066210" evidence="3">
    <location>
        <begin position="28"/>
        <end position="303"/>
    </location>
</feature>
<comment type="similarity">
    <text evidence="1">Belongs to the 'GDXG' lipolytic enzyme family.</text>
</comment>
<keyword evidence="3" id="KW-0732">Signal</keyword>
<feature type="domain" description="BD-FAE-like" evidence="4">
    <location>
        <begin position="59"/>
        <end position="165"/>
    </location>
</feature>
<dbReference type="Proteomes" id="UP000285190">
    <property type="component" value="Unassembled WGS sequence"/>
</dbReference>
<keyword evidence="6" id="KW-1185">Reference proteome</keyword>
<dbReference type="PANTHER" id="PTHR48081">
    <property type="entry name" value="AB HYDROLASE SUPERFAMILY PROTEIN C4A8.06C"/>
    <property type="match status" value="1"/>
</dbReference>
<name>A0A418X130_9BURK</name>
<feature type="signal peptide" evidence="3">
    <location>
        <begin position="1"/>
        <end position="27"/>
    </location>
</feature>